<evidence type="ECO:0000313" key="3">
    <source>
        <dbReference type="Proteomes" id="UP000298138"/>
    </source>
</evidence>
<accession>A0A4S2MY07</accession>
<dbReference type="InParanoid" id="A0A4S2MY07"/>
<feature type="region of interest" description="Disordered" evidence="1">
    <location>
        <begin position="1"/>
        <end position="55"/>
    </location>
</feature>
<protein>
    <submittedName>
        <fullName evidence="2">Uncharacterized protein</fullName>
    </submittedName>
</protein>
<proteinExistence type="predicted"/>
<reference evidence="2 3" key="1">
    <citation type="submission" date="2019-04" db="EMBL/GenBank/DDBJ databases">
        <title>Comparative genomics and transcriptomics to analyze fruiting body development in filamentous ascomycetes.</title>
        <authorList>
            <consortium name="DOE Joint Genome Institute"/>
            <person name="Lutkenhaus R."/>
            <person name="Traeger S."/>
            <person name="Breuer J."/>
            <person name="Kuo A."/>
            <person name="Lipzen A."/>
            <person name="Pangilinan J."/>
            <person name="Dilworth D."/>
            <person name="Sandor L."/>
            <person name="Poggeler S."/>
            <person name="Barry K."/>
            <person name="Grigoriev I.V."/>
            <person name="Nowrousian M."/>
        </authorList>
    </citation>
    <scope>NUCLEOTIDE SEQUENCE [LARGE SCALE GENOMIC DNA]</scope>
    <source>
        <strain evidence="2 3">CBS 389.68</strain>
    </source>
</reference>
<sequence>MSPGSQKGSGEGPREEGADRFEERVEELHNQADSKKIPKFDPKERARLSGKRPWAGLPLVEDVTTAELANLIQEAVKMALKEKKRAGKATKGISRASKPNNRTRRDPGPKQPRRRYPAVREEEIQPSNPTLTFNRNATLNMGPTS</sequence>
<dbReference type="Proteomes" id="UP000298138">
    <property type="component" value="Unassembled WGS sequence"/>
</dbReference>
<feature type="compositionally biased region" description="Basic and acidic residues" evidence="1">
    <location>
        <begin position="12"/>
        <end position="47"/>
    </location>
</feature>
<organism evidence="2 3">
    <name type="scientific">Ascodesmis nigricans</name>
    <dbReference type="NCBI Taxonomy" id="341454"/>
    <lineage>
        <taxon>Eukaryota</taxon>
        <taxon>Fungi</taxon>
        <taxon>Dikarya</taxon>
        <taxon>Ascomycota</taxon>
        <taxon>Pezizomycotina</taxon>
        <taxon>Pezizomycetes</taxon>
        <taxon>Pezizales</taxon>
        <taxon>Ascodesmidaceae</taxon>
        <taxon>Ascodesmis</taxon>
    </lineage>
</organism>
<keyword evidence="3" id="KW-1185">Reference proteome</keyword>
<gene>
    <name evidence="2" type="ORF">EX30DRAFT_371475</name>
</gene>
<evidence type="ECO:0000313" key="2">
    <source>
        <dbReference type="EMBL" id="TGZ81486.1"/>
    </source>
</evidence>
<dbReference type="STRING" id="341454.A0A4S2MY07"/>
<feature type="compositionally biased region" description="Polar residues" evidence="1">
    <location>
        <begin position="125"/>
        <end position="145"/>
    </location>
</feature>
<name>A0A4S2MY07_9PEZI</name>
<feature type="region of interest" description="Disordered" evidence="1">
    <location>
        <begin position="82"/>
        <end position="145"/>
    </location>
</feature>
<dbReference type="AlphaFoldDB" id="A0A4S2MY07"/>
<evidence type="ECO:0000256" key="1">
    <source>
        <dbReference type="SAM" id="MobiDB-lite"/>
    </source>
</evidence>
<dbReference type="EMBL" id="ML220119">
    <property type="protein sequence ID" value="TGZ81486.1"/>
    <property type="molecule type" value="Genomic_DNA"/>
</dbReference>